<evidence type="ECO:0000313" key="2">
    <source>
        <dbReference type="EMBL" id="TGK18101.1"/>
    </source>
</evidence>
<name>A0A4R9GNL1_9LEPT</name>
<sequence>MKEILEPKILYQEANPYGSFTAFLEDDGRTVYLYLQAEENPDFSMKSVWVCNRIQAPKFRNEEELRSGLAPVLVEEEVLDSSPVGPFQEEEIHFIWTEEGTGVAFFYREELIAYLPPWSGVNDFHGYSKFAKTEALTAYPLGNSEFGTIPDRIRQDRAHWEFRSSPNVWKKVQELRLSFLENIFGKHDKYWSADGGKFPQLGIARFRWNLLPDVYIYVTLGMSSQNMPGVELYRKDYEDYARSELLFAVKVSDEDRSESWVPHQIGEIIRFPWSMGKWFGHGHTISMSRRDPEALHVTFTSLLFKELDAKAGHPSLAGLVAENGRPIRFLTLLPVSEEEREVIQEKGAKEFLALWEKDLPVWIHDPERKSVV</sequence>
<dbReference type="Proteomes" id="UP000297855">
    <property type="component" value="Unassembled WGS sequence"/>
</dbReference>
<evidence type="ECO:0000313" key="3">
    <source>
        <dbReference type="Proteomes" id="UP000297855"/>
    </source>
</evidence>
<gene>
    <name evidence="2" type="ORF">EHO61_11670</name>
</gene>
<dbReference type="InterPro" id="IPR020941">
    <property type="entry name" value="SUFU-like_domain"/>
</dbReference>
<proteinExistence type="predicted"/>
<protein>
    <submittedName>
        <fullName evidence="2">Suppressor of fused domain protein</fullName>
    </submittedName>
</protein>
<dbReference type="InterPro" id="IPR037181">
    <property type="entry name" value="SUFU_N"/>
</dbReference>
<dbReference type="AlphaFoldDB" id="A0A4R9GNL1"/>
<reference evidence="2" key="1">
    <citation type="journal article" date="2019" name="PLoS Negl. Trop. Dis.">
        <title>Revisiting the worldwide diversity of Leptospira species in the environment.</title>
        <authorList>
            <person name="Vincent A.T."/>
            <person name="Schiettekatte O."/>
            <person name="Bourhy P."/>
            <person name="Veyrier F.J."/>
            <person name="Picardeau M."/>
        </authorList>
    </citation>
    <scope>NUCLEOTIDE SEQUENCE [LARGE SCALE GENOMIC DNA]</scope>
    <source>
        <strain evidence="2">SCS5</strain>
    </source>
</reference>
<feature type="domain" description="Suppressor of fused-like" evidence="1">
    <location>
        <begin position="201"/>
        <end position="369"/>
    </location>
</feature>
<keyword evidence="3" id="KW-1185">Reference proteome</keyword>
<dbReference type="Pfam" id="PF05076">
    <property type="entry name" value="SUFU"/>
    <property type="match status" value="1"/>
</dbReference>
<dbReference type="EMBL" id="RQEV01000011">
    <property type="protein sequence ID" value="TGK18101.1"/>
    <property type="molecule type" value="Genomic_DNA"/>
</dbReference>
<accession>A0A4R9GNL1</accession>
<comment type="caution">
    <text evidence="2">The sequence shown here is derived from an EMBL/GenBank/DDBJ whole genome shotgun (WGS) entry which is preliminary data.</text>
</comment>
<dbReference type="RefSeq" id="WP_135813753.1">
    <property type="nucleotide sequence ID" value="NZ_RQEV01000011.1"/>
</dbReference>
<evidence type="ECO:0000259" key="1">
    <source>
        <dbReference type="Pfam" id="PF05076"/>
    </source>
</evidence>
<organism evidence="2 3">
    <name type="scientific">Leptospira fluminis</name>
    <dbReference type="NCBI Taxonomy" id="2484979"/>
    <lineage>
        <taxon>Bacteria</taxon>
        <taxon>Pseudomonadati</taxon>
        <taxon>Spirochaetota</taxon>
        <taxon>Spirochaetia</taxon>
        <taxon>Leptospirales</taxon>
        <taxon>Leptospiraceae</taxon>
        <taxon>Leptospira</taxon>
    </lineage>
</organism>
<dbReference type="OrthoDB" id="333049at2"/>
<dbReference type="SUPFAM" id="SSF103359">
    <property type="entry name" value="Suppressor of Fused, N-terminal domain"/>
    <property type="match status" value="1"/>
</dbReference>